<protein>
    <submittedName>
        <fullName evidence="1">Uncharacterized protein</fullName>
    </submittedName>
</protein>
<keyword evidence="2" id="KW-1185">Reference proteome</keyword>
<evidence type="ECO:0000313" key="2">
    <source>
        <dbReference type="Proteomes" id="UP000198480"/>
    </source>
</evidence>
<dbReference type="AlphaFoldDB" id="A0A239GP41"/>
<organism evidence="1 2">
    <name type="scientific">Belliella buryatensis</name>
    <dbReference type="NCBI Taxonomy" id="1500549"/>
    <lineage>
        <taxon>Bacteria</taxon>
        <taxon>Pseudomonadati</taxon>
        <taxon>Bacteroidota</taxon>
        <taxon>Cytophagia</taxon>
        <taxon>Cytophagales</taxon>
        <taxon>Cyclobacteriaceae</taxon>
        <taxon>Belliella</taxon>
    </lineage>
</organism>
<dbReference type="Proteomes" id="UP000198480">
    <property type="component" value="Unassembled WGS sequence"/>
</dbReference>
<dbReference type="EMBL" id="FZOK01000018">
    <property type="protein sequence ID" value="SNS70635.1"/>
    <property type="molecule type" value="Genomic_DNA"/>
</dbReference>
<accession>A0A239GP41</accession>
<sequence length="39" mass="4491">MFDSVSISGIQGYSRSFEGDIIHKKTTNTFVYWLKTVPH</sequence>
<evidence type="ECO:0000313" key="1">
    <source>
        <dbReference type="EMBL" id="SNS70635.1"/>
    </source>
</evidence>
<reference evidence="2" key="1">
    <citation type="submission" date="2017-06" db="EMBL/GenBank/DDBJ databases">
        <authorList>
            <person name="Varghese N."/>
            <person name="Submissions S."/>
        </authorList>
    </citation>
    <scope>NUCLEOTIDE SEQUENCE [LARGE SCALE GENOMIC DNA]</scope>
    <source>
        <strain evidence="2">5C</strain>
    </source>
</reference>
<name>A0A239GP41_9BACT</name>
<gene>
    <name evidence="1" type="ORF">SAMN06295967_1184</name>
</gene>
<proteinExistence type="predicted"/>